<dbReference type="OrthoDB" id="3850428at2"/>
<evidence type="ECO:0000256" key="4">
    <source>
        <dbReference type="ARBA" id="ARBA00023088"/>
    </source>
</evidence>
<evidence type="ECO:0000256" key="5">
    <source>
        <dbReference type="SAM" id="MobiDB-lite"/>
    </source>
</evidence>
<dbReference type="InterPro" id="IPR019931">
    <property type="entry name" value="LPXTG_anchor"/>
</dbReference>
<dbReference type="PROSITE" id="PS50847">
    <property type="entry name" value="GRAM_POS_ANCHORING"/>
    <property type="match status" value="1"/>
</dbReference>
<evidence type="ECO:0000256" key="1">
    <source>
        <dbReference type="ARBA" id="ARBA00022512"/>
    </source>
</evidence>
<keyword evidence="4" id="KW-0572">Peptidoglycan-anchor</keyword>
<keyword evidence="2" id="KW-0964">Secreted</keyword>
<evidence type="ECO:0000256" key="6">
    <source>
        <dbReference type="SAM" id="Phobius"/>
    </source>
</evidence>
<accession>A0A2X0ISS0</accession>
<gene>
    <name evidence="9" type="ORF">DN069_37355</name>
</gene>
<feature type="compositionally biased region" description="Low complexity" evidence="5">
    <location>
        <begin position="490"/>
        <end position="521"/>
    </location>
</feature>
<evidence type="ECO:0000313" key="10">
    <source>
        <dbReference type="Proteomes" id="UP000248889"/>
    </source>
</evidence>
<keyword evidence="10" id="KW-1185">Reference proteome</keyword>
<reference evidence="9 10" key="1">
    <citation type="submission" date="2018-06" db="EMBL/GenBank/DDBJ databases">
        <title>Streptacidiphilus pinicola sp. nov., isolated from pine grove soil.</title>
        <authorList>
            <person name="Roh S.G."/>
            <person name="Park S."/>
            <person name="Kim M.-K."/>
            <person name="Yun B.-R."/>
            <person name="Park J."/>
            <person name="Kim M.J."/>
            <person name="Kim Y.S."/>
            <person name="Kim S.B."/>
        </authorList>
    </citation>
    <scope>NUCLEOTIDE SEQUENCE [LARGE SCALE GENOMIC DNA]</scope>
    <source>
        <strain evidence="9 10">MMS16-CNU450</strain>
    </source>
</reference>
<evidence type="ECO:0000313" key="9">
    <source>
        <dbReference type="EMBL" id="RAG80596.1"/>
    </source>
</evidence>
<name>A0A2X0ISS0_9ACTN</name>
<protein>
    <recommendedName>
        <fullName evidence="8">Gram-positive cocci surface proteins LPxTG domain-containing protein</fullName>
    </recommendedName>
</protein>
<keyword evidence="6" id="KW-0472">Membrane</keyword>
<sequence>MAFARARGAVRFGAVAAAVLMSGGLTALPAGAAGTSGGSHFAAVVSSPAVTVLPQSSGAQAQRFHPVRLMVIAEDAPLRGVTVAVDASRAAGVAELSLPAGCSFTDALKLHARCAVGAVTEEGDLSVGLRSASGAALGAQGTVRFTVTATGATEDPMDLPTTTQVTVGSGPDLAVGPLAQVLDVKPGQTLPVAPTVQNHGDRDATGTVLVLDTMDGSGGFGFGGDFGNCRYGGVAAVVCRFDTVIKPGESYRLSVPVPLTASPHATGSDAMIYGWDVKGGLYDRSLTGGTPGKGAPLTLVQVPPAARAHTSIDINYDDNLAVSQLHLVTQDDVDVIAPHTITGTVGHTVDAVFGVRNSGTVPTRPFDGAPDVTAGLLVFVPKGVSVAKLPTGCEKLPTEGLPATQHALPRDLFGTRAVAPSVAGVDPGAIDGTPYACAVRQVLKPGQQATFTFALKPTRALKAAAGLAVAVGQPDDNTPDNNIAEYTVTATKATPAGTPSPSASRSATPSAAPTPAPTGGLAHTGGGSDALPLAAAGAGAVVLGAGAVLLARRRRGTRG</sequence>
<keyword evidence="6" id="KW-0812">Transmembrane</keyword>
<dbReference type="EMBL" id="QKYN01000214">
    <property type="protein sequence ID" value="RAG80596.1"/>
    <property type="molecule type" value="Genomic_DNA"/>
</dbReference>
<keyword evidence="3 7" id="KW-0732">Signal</keyword>
<feature type="region of interest" description="Disordered" evidence="5">
    <location>
        <begin position="490"/>
        <end position="525"/>
    </location>
</feature>
<feature type="signal peptide" evidence="7">
    <location>
        <begin position="1"/>
        <end position="32"/>
    </location>
</feature>
<organism evidence="9 10">
    <name type="scientific">Streptacidiphilus pinicola</name>
    <dbReference type="NCBI Taxonomy" id="2219663"/>
    <lineage>
        <taxon>Bacteria</taxon>
        <taxon>Bacillati</taxon>
        <taxon>Actinomycetota</taxon>
        <taxon>Actinomycetes</taxon>
        <taxon>Kitasatosporales</taxon>
        <taxon>Streptomycetaceae</taxon>
        <taxon>Streptacidiphilus</taxon>
    </lineage>
</organism>
<dbReference type="NCBIfam" id="TIGR01167">
    <property type="entry name" value="LPXTG_anchor"/>
    <property type="match status" value="1"/>
</dbReference>
<dbReference type="RefSeq" id="WP_111507705.1">
    <property type="nucleotide sequence ID" value="NZ_QKYN01000214.1"/>
</dbReference>
<proteinExistence type="predicted"/>
<feature type="transmembrane region" description="Helical" evidence="6">
    <location>
        <begin position="530"/>
        <end position="551"/>
    </location>
</feature>
<evidence type="ECO:0000259" key="8">
    <source>
        <dbReference type="PROSITE" id="PS50847"/>
    </source>
</evidence>
<comment type="caution">
    <text evidence="9">The sequence shown here is derived from an EMBL/GenBank/DDBJ whole genome shotgun (WGS) entry which is preliminary data.</text>
</comment>
<keyword evidence="1" id="KW-0134">Cell wall</keyword>
<feature type="domain" description="Gram-positive cocci surface proteins LPxTG" evidence="8">
    <location>
        <begin position="521"/>
        <end position="559"/>
    </location>
</feature>
<evidence type="ECO:0000256" key="7">
    <source>
        <dbReference type="SAM" id="SignalP"/>
    </source>
</evidence>
<feature type="chain" id="PRO_5016082705" description="Gram-positive cocci surface proteins LPxTG domain-containing protein" evidence="7">
    <location>
        <begin position="33"/>
        <end position="559"/>
    </location>
</feature>
<dbReference type="AlphaFoldDB" id="A0A2X0ISS0"/>
<evidence type="ECO:0000256" key="3">
    <source>
        <dbReference type="ARBA" id="ARBA00022729"/>
    </source>
</evidence>
<keyword evidence="6" id="KW-1133">Transmembrane helix</keyword>
<dbReference type="Proteomes" id="UP000248889">
    <property type="component" value="Unassembled WGS sequence"/>
</dbReference>
<evidence type="ECO:0000256" key="2">
    <source>
        <dbReference type="ARBA" id="ARBA00022525"/>
    </source>
</evidence>